<name>A0A8T2IU74_9PIPI</name>
<evidence type="ECO:0000256" key="2">
    <source>
        <dbReference type="ARBA" id="ARBA00005615"/>
    </source>
</evidence>
<evidence type="ECO:0000256" key="6">
    <source>
        <dbReference type="ARBA" id="ARBA00023295"/>
    </source>
</evidence>
<evidence type="ECO:0000256" key="1">
    <source>
        <dbReference type="ARBA" id="ARBA00001576"/>
    </source>
</evidence>
<dbReference type="Proteomes" id="UP000812440">
    <property type="component" value="Chromosome 7"/>
</dbReference>
<dbReference type="SUPFAM" id="SSF48208">
    <property type="entry name" value="Six-hairpin glycosidases"/>
    <property type="match status" value="1"/>
</dbReference>
<proteinExistence type="inferred from homology"/>
<evidence type="ECO:0000313" key="9">
    <source>
        <dbReference type="EMBL" id="KAG8434590.1"/>
    </source>
</evidence>
<comment type="similarity">
    <text evidence="2 7">Belongs to the glycosyl hydrolase 37 family.</text>
</comment>
<evidence type="ECO:0000256" key="5">
    <source>
        <dbReference type="ARBA" id="ARBA00022801"/>
    </source>
</evidence>
<dbReference type="PRINTS" id="PR00744">
    <property type="entry name" value="GLHYDRLASE37"/>
</dbReference>
<dbReference type="EC" id="3.2.1.28" evidence="3 7"/>
<keyword evidence="10" id="KW-1185">Reference proteome</keyword>
<dbReference type="InterPro" id="IPR001661">
    <property type="entry name" value="Glyco_hydro_37"/>
</dbReference>
<feature type="non-terminal residue" evidence="9">
    <location>
        <position position="481"/>
    </location>
</feature>
<organism evidence="9 10">
    <name type="scientific">Hymenochirus boettgeri</name>
    <name type="common">Congo dwarf clawed frog</name>
    <dbReference type="NCBI Taxonomy" id="247094"/>
    <lineage>
        <taxon>Eukaryota</taxon>
        <taxon>Metazoa</taxon>
        <taxon>Chordata</taxon>
        <taxon>Craniata</taxon>
        <taxon>Vertebrata</taxon>
        <taxon>Euteleostomi</taxon>
        <taxon>Amphibia</taxon>
        <taxon>Batrachia</taxon>
        <taxon>Anura</taxon>
        <taxon>Pipoidea</taxon>
        <taxon>Pipidae</taxon>
        <taxon>Pipinae</taxon>
        <taxon>Hymenochirus</taxon>
    </lineage>
</organism>
<keyword evidence="5 7" id="KW-0378">Hydrolase</keyword>
<dbReference type="EMBL" id="JAACNH010000008">
    <property type="protein sequence ID" value="KAG8434590.1"/>
    <property type="molecule type" value="Genomic_DNA"/>
</dbReference>
<evidence type="ECO:0000256" key="3">
    <source>
        <dbReference type="ARBA" id="ARBA00012757"/>
    </source>
</evidence>
<dbReference type="PANTHER" id="PTHR23403:SF1">
    <property type="entry name" value="TREHALASE"/>
    <property type="match status" value="1"/>
</dbReference>
<keyword evidence="6 7" id="KW-0326">Glycosidase</keyword>
<evidence type="ECO:0000256" key="8">
    <source>
        <dbReference type="SAM" id="SignalP"/>
    </source>
</evidence>
<dbReference type="Gene3D" id="1.50.10.10">
    <property type="match status" value="1"/>
</dbReference>
<dbReference type="PROSITE" id="PS00928">
    <property type="entry name" value="TREHALASE_2"/>
    <property type="match status" value="1"/>
</dbReference>
<dbReference type="AlphaFoldDB" id="A0A8T2IU74"/>
<dbReference type="PANTHER" id="PTHR23403">
    <property type="entry name" value="TREHALASE"/>
    <property type="match status" value="1"/>
</dbReference>
<dbReference type="InterPro" id="IPR012341">
    <property type="entry name" value="6hp_glycosidase-like_sf"/>
</dbReference>
<evidence type="ECO:0000313" key="10">
    <source>
        <dbReference type="Proteomes" id="UP000812440"/>
    </source>
</evidence>
<gene>
    <name evidence="9" type="ORF">GDO86_012820</name>
</gene>
<dbReference type="InterPro" id="IPR018232">
    <property type="entry name" value="Glyco_hydro_37_CS"/>
</dbReference>
<accession>A0A8T2IU74</accession>
<dbReference type="OrthoDB" id="3542292at2759"/>
<dbReference type="GO" id="GO:0004555">
    <property type="term" value="F:alpha,alpha-trehalase activity"/>
    <property type="evidence" value="ECO:0007669"/>
    <property type="project" value="UniProtKB-EC"/>
</dbReference>
<dbReference type="Pfam" id="PF01204">
    <property type="entry name" value="Trehalase"/>
    <property type="match status" value="1"/>
</dbReference>
<dbReference type="InterPro" id="IPR008928">
    <property type="entry name" value="6-hairpin_glycosidase_sf"/>
</dbReference>
<evidence type="ECO:0000256" key="4">
    <source>
        <dbReference type="ARBA" id="ARBA00019905"/>
    </source>
</evidence>
<evidence type="ECO:0000256" key="7">
    <source>
        <dbReference type="RuleBase" id="RU361180"/>
    </source>
</evidence>
<protein>
    <recommendedName>
        <fullName evidence="4 7">Trehalase</fullName>
        <ecNumber evidence="3 7">3.2.1.28</ecNumber>
    </recommendedName>
    <alternativeName>
        <fullName evidence="7">Alpha-trehalose glucohydrolase</fullName>
    </alternativeName>
</protein>
<comment type="catalytic activity">
    <reaction evidence="1 7">
        <text>alpha,alpha-trehalose + H2O = alpha-D-glucose + beta-D-glucose</text>
        <dbReference type="Rhea" id="RHEA:32675"/>
        <dbReference type="ChEBI" id="CHEBI:15377"/>
        <dbReference type="ChEBI" id="CHEBI:15903"/>
        <dbReference type="ChEBI" id="CHEBI:16551"/>
        <dbReference type="ChEBI" id="CHEBI:17925"/>
        <dbReference type="EC" id="3.2.1.28"/>
    </reaction>
</comment>
<feature type="chain" id="PRO_5035919639" description="Trehalase" evidence="8">
    <location>
        <begin position="24"/>
        <end position="481"/>
    </location>
</feature>
<sequence>MYWLMRWPAFYLILVMILDSHSADLPPPCDSQIYCTGDLLHNVQLAKIFEDDKHFVDMVLLDTPENTLMKFQSLLSEGLTREKLIVFVNSSFGPPGQEFEPWNPPDWQENPHLLSEIADLDLRSWAAEIHALWKILGRKINPLVKSQPDHYSQIYVPNAVIIPGGRFREFYYWDSYWIINGLLLSEMTNTARGMIENFLFMVDKFGLIPNGGRIYYLHRSQPPFLTLMMESYMNFQKNITFLRKNVHLLEKEYDFWMKNRNVTVTLGDKSYVLNRYRVLVGEPRPESYSDDYELAGTIVQGSKQSLLAELKTAAESGWDFSSRWFSDEINTRPDNKLNTTRTSSVIPADLNGILCRVERTLANFYKELEMPEKASWFHSAALKRLEAVQSVLWDNDLGIWLDYNIDVKHRNTRFYPSNLVPLWAMCYSDPVYADRAVSYLENSGALSYKNGIPTSLTHSGEQWDFPNAWPPLQHMIIEGKK</sequence>
<dbReference type="PROSITE" id="PS00927">
    <property type="entry name" value="TREHALASE_1"/>
    <property type="match status" value="1"/>
</dbReference>
<comment type="caution">
    <text evidence="9">The sequence shown here is derived from an EMBL/GenBank/DDBJ whole genome shotgun (WGS) entry which is preliminary data.</text>
</comment>
<reference evidence="9" key="1">
    <citation type="thesis" date="2020" institute="ProQuest LLC" country="789 East Eisenhower Parkway, Ann Arbor, MI, USA">
        <title>Comparative Genomics and Chromosome Evolution.</title>
        <authorList>
            <person name="Mudd A.B."/>
        </authorList>
    </citation>
    <scope>NUCLEOTIDE SEQUENCE</scope>
    <source>
        <strain evidence="9">Female2</strain>
        <tissue evidence="9">Blood</tissue>
    </source>
</reference>
<dbReference type="GO" id="GO:0005993">
    <property type="term" value="P:trehalose catabolic process"/>
    <property type="evidence" value="ECO:0007669"/>
    <property type="project" value="TreeGrafter"/>
</dbReference>
<feature type="signal peptide" evidence="8">
    <location>
        <begin position="1"/>
        <end position="23"/>
    </location>
</feature>
<keyword evidence="8" id="KW-0732">Signal</keyword>